<sequence length="411" mass="45177">MNRTELRMALRTLSFLDSQAHRPEGFVELSGEPHPKLLVWQPEAIEWIFREDSGLDHPGSRSMRPLLGPHSLLWLDGPRYGTYRTLLGPALGSRRLADFHGLISDAVDRALTELRPGTEFALPEWTRQVTLDIASRILLGADGPPVLRELTAWLERALGSPVRSLAYRLFRGGLPASDPALDRELVRIARAARPPALAALLVDPDGPLGGVGDEELRDQIVSLLFAGHETTASATAWTVCWLDRNPDVRRDVLDELRSTSDSGADANAVPLLQACVRESLRLSPPVLIAGNRRLTGKARLLGRELPRGTVLSPSIYLAHRRPDSFRCPHRFDPGRFLGARLPTQHYLPFGGGARHCPGSGLGLLEARMITAALLRRREPRSVGEKAGVPAIRGHAMAPSRRLRMTVTACHD</sequence>
<keyword evidence="3 4" id="KW-0408">Iron</keyword>
<comment type="similarity">
    <text evidence="2 4">Belongs to the cytochrome P450 family.</text>
</comment>
<dbReference type="RefSeq" id="WP_200321049.1">
    <property type="nucleotide sequence ID" value="NZ_JAENJH010000005.1"/>
</dbReference>
<feature type="binding site" description="axial binding residue" evidence="3">
    <location>
        <position position="356"/>
    </location>
    <ligand>
        <name>heme</name>
        <dbReference type="ChEBI" id="CHEBI:30413"/>
    </ligand>
    <ligandPart>
        <name>Fe</name>
        <dbReference type="ChEBI" id="CHEBI:18248"/>
    </ligandPart>
</feature>
<dbReference type="PROSITE" id="PS00086">
    <property type="entry name" value="CYTOCHROME_P450"/>
    <property type="match status" value="1"/>
</dbReference>
<dbReference type="Gene3D" id="1.10.630.10">
    <property type="entry name" value="Cytochrome P450"/>
    <property type="match status" value="1"/>
</dbReference>
<organism evidence="5 6">
    <name type="scientific">Prauserella cavernicola</name>
    <dbReference type="NCBI Taxonomy" id="2800127"/>
    <lineage>
        <taxon>Bacteria</taxon>
        <taxon>Bacillati</taxon>
        <taxon>Actinomycetota</taxon>
        <taxon>Actinomycetes</taxon>
        <taxon>Pseudonocardiales</taxon>
        <taxon>Pseudonocardiaceae</taxon>
        <taxon>Prauserella</taxon>
    </lineage>
</organism>
<evidence type="ECO:0000256" key="1">
    <source>
        <dbReference type="ARBA" id="ARBA00001971"/>
    </source>
</evidence>
<dbReference type="GO" id="GO:0004497">
    <property type="term" value="F:monooxygenase activity"/>
    <property type="evidence" value="ECO:0007669"/>
    <property type="project" value="UniProtKB-KW"/>
</dbReference>
<dbReference type="Proteomes" id="UP000635245">
    <property type="component" value="Unassembled WGS sequence"/>
</dbReference>
<name>A0A934V787_9PSEU</name>
<comment type="caution">
    <text evidence="5">The sequence shown here is derived from an EMBL/GenBank/DDBJ whole genome shotgun (WGS) entry which is preliminary data.</text>
</comment>
<keyword evidence="3 4" id="KW-0479">Metal-binding</keyword>
<dbReference type="PRINTS" id="PR00463">
    <property type="entry name" value="EP450I"/>
</dbReference>
<dbReference type="AlphaFoldDB" id="A0A934V787"/>
<evidence type="ECO:0000313" key="5">
    <source>
        <dbReference type="EMBL" id="MBK1786985.1"/>
    </source>
</evidence>
<proteinExistence type="inferred from homology"/>
<dbReference type="EMBL" id="JAENJH010000005">
    <property type="protein sequence ID" value="MBK1786985.1"/>
    <property type="molecule type" value="Genomic_DNA"/>
</dbReference>
<dbReference type="PANTHER" id="PTHR24305:SF166">
    <property type="entry name" value="CYTOCHROME P450 12A4, MITOCHONDRIAL-RELATED"/>
    <property type="match status" value="1"/>
</dbReference>
<keyword evidence="4" id="KW-0560">Oxidoreductase</keyword>
<evidence type="ECO:0000256" key="3">
    <source>
        <dbReference type="PIRSR" id="PIRSR602401-1"/>
    </source>
</evidence>
<protein>
    <submittedName>
        <fullName evidence="5">Cytochrome P450</fullName>
    </submittedName>
</protein>
<dbReference type="InterPro" id="IPR017972">
    <property type="entry name" value="Cyt_P450_CS"/>
</dbReference>
<dbReference type="InterPro" id="IPR036396">
    <property type="entry name" value="Cyt_P450_sf"/>
</dbReference>
<dbReference type="PANTHER" id="PTHR24305">
    <property type="entry name" value="CYTOCHROME P450"/>
    <property type="match status" value="1"/>
</dbReference>
<comment type="cofactor">
    <cofactor evidence="1 3">
        <name>heme</name>
        <dbReference type="ChEBI" id="CHEBI:30413"/>
    </cofactor>
</comment>
<keyword evidence="4" id="KW-0503">Monooxygenase</keyword>
<dbReference type="GO" id="GO:0020037">
    <property type="term" value="F:heme binding"/>
    <property type="evidence" value="ECO:0007669"/>
    <property type="project" value="InterPro"/>
</dbReference>
<dbReference type="PRINTS" id="PR00385">
    <property type="entry name" value="P450"/>
</dbReference>
<reference evidence="5" key="1">
    <citation type="submission" date="2020-12" db="EMBL/GenBank/DDBJ databases">
        <title>Prauserella sp. ASG 168, a novel actinomycete isolated from cave rock.</title>
        <authorList>
            <person name="Suriyachadkun C."/>
        </authorList>
    </citation>
    <scope>NUCLEOTIDE SEQUENCE</scope>
    <source>
        <strain evidence="5">ASG 168</strain>
    </source>
</reference>
<dbReference type="Pfam" id="PF00067">
    <property type="entry name" value="p450"/>
    <property type="match status" value="1"/>
</dbReference>
<dbReference type="GO" id="GO:0005506">
    <property type="term" value="F:iron ion binding"/>
    <property type="evidence" value="ECO:0007669"/>
    <property type="project" value="InterPro"/>
</dbReference>
<dbReference type="InterPro" id="IPR001128">
    <property type="entry name" value="Cyt_P450"/>
</dbReference>
<gene>
    <name evidence="5" type="ORF">JHE00_21890</name>
</gene>
<keyword evidence="3 4" id="KW-0349">Heme</keyword>
<dbReference type="GO" id="GO:0016705">
    <property type="term" value="F:oxidoreductase activity, acting on paired donors, with incorporation or reduction of molecular oxygen"/>
    <property type="evidence" value="ECO:0007669"/>
    <property type="project" value="InterPro"/>
</dbReference>
<evidence type="ECO:0000313" key="6">
    <source>
        <dbReference type="Proteomes" id="UP000635245"/>
    </source>
</evidence>
<dbReference type="InterPro" id="IPR050121">
    <property type="entry name" value="Cytochrome_P450_monoxygenase"/>
</dbReference>
<accession>A0A934V787</accession>
<dbReference type="SUPFAM" id="SSF48264">
    <property type="entry name" value="Cytochrome P450"/>
    <property type="match status" value="1"/>
</dbReference>
<evidence type="ECO:0000256" key="4">
    <source>
        <dbReference type="RuleBase" id="RU000461"/>
    </source>
</evidence>
<dbReference type="InterPro" id="IPR002401">
    <property type="entry name" value="Cyt_P450_E_grp-I"/>
</dbReference>
<evidence type="ECO:0000256" key="2">
    <source>
        <dbReference type="ARBA" id="ARBA00010617"/>
    </source>
</evidence>
<keyword evidence="6" id="KW-1185">Reference proteome</keyword>